<sequence length="84" mass="10083">MQQLMSKSEIVYGIRQLNVSDRLSVITYIWDEIKESHELETVSEDERRLLLNRLGDYRANPDSATDWTELRQEIYKKKTYRMVS</sequence>
<dbReference type="OrthoDB" id="284508at2"/>
<keyword evidence="1" id="KW-0808">Transferase</keyword>
<dbReference type="NCBIfam" id="TIGR02574">
    <property type="entry name" value="stabl_TIGR02574"/>
    <property type="match status" value="1"/>
</dbReference>
<dbReference type="Proteomes" id="UP000191931">
    <property type="component" value="Unassembled WGS sequence"/>
</dbReference>
<reference evidence="1 2" key="1">
    <citation type="submission" date="2017-03" db="EMBL/GenBank/DDBJ databases">
        <authorList>
            <person name="Afonso C.L."/>
            <person name="Miller P.J."/>
            <person name="Scott M.A."/>
            <person name="Spackman E."/>
            <person name="Goraichik I."/>
            <person name="Dimitrov K.M."/>
            <person name="Suarez D.L."/>
            <person name="Swayne D.E."/>
        </authorList>
    </citation>
    <scope>NUCLEOTIDE SEQUENCE [LARGE SCALE GENOMIC DNA]</scope>
    <source>
        <strain evidence="1">PRJEB14757</strain>
    </source>
</reference>
<dbReference type="Pfam" id="PF09720">
    <property type="entry name" value="Unstab_antitox"/>
    <property type="match status" value="1"/>
</dbReference>
<dbReference type="GO" id="GO:0004156">
    <property type="term" value="F:dihydropteroate synthase activity"/>
    <property type="evidence" value="ECO:0007669"/>
    <property type="project" value="UniProtKB-EC"/>
</dbReference>
<organism evidence="1 2">
    <name type="scientific">Desulfamplus magnetovallimortis</name>
    <dbReference type="NCBI Taxonomy" id="1246637"/>
    <lineage>
        <taxon>Bacteria</taxon>
        <taxon>Pseudomonadati</taxon>
        <taxon>Thermodesulfobacteriota</taxon>
        <taxon>Desulfobacteria</taxon>
        <taxon>Desulfobacterales</taxon>
        <taxon>Desulfobacteraceae</taxon>
        <taxon>Desulfamplus</taxon>
    </lineage>
</organism>
<protein>
    <submittedName>
        <fullName evidence="1">Dihydropteroate synthase</fullName>
        <ecNumber evidence="1">2.5.1.15</ecNumber>
    </submittedName>
</protein>
<dbReference type="EMBL" id="FWEV01000303">
    <property type="protein sequence ID" value="SLM32142.1"/>
    <property type="molecule type" value="Genomic_DNA"/>
</dbReference>
<keyword evidence="2" id="KW-1185">Reference proteome</keyword>
<gene>
    <name evidence="1" type="ORF">MTBBW1_60042</name>
</gene>
<dbReference type="InterPro" id="IPR013406">
    <property type="entry name" value="CHP02574_addiction_mod"/>
</dbReference>
<name>A0A1W1HID1_9BACT</name>
<dbReference type="AlphaFoldDB" id="A0A1W1HID1"/>
<proteinExistence type="predicted"/>
<evidence type="ECO:0000313" key="1">
    <source>
        <dbReference type="EMBL" id="SLM32142.1"/>
    </source>
</evidence>
<dbReference type="EC" id="2.5.1.15" evidence="1"/>
<dbReference type="STRING" id="1246637.MTBBW1_60042"/>
<accession>A0A1W1HID1</accession>
<dbReference type="RefSeq" id="WP_080797985.1">
    <property type="nucleotide sequence ID" value="NZ_LT828540.1"/>
</dbReference>
<evidence type="ECO:0000313" key="2">
    <source>
        <dbReference type="Proteomes" id="UP000191931"/>
    </source>
</evidence>